<protein>
    <submittedName>
        <fullName evidence="2">Uncharacterized protein</fullName>
    </submittedName>
</protein>
<evidence type="ECO:0000313" key="2">
    <source>
        <dbReference type="EMBL" id="RNA37435.1"/>
    </source>
</evidence>
<reference evidence="2 3" key="1">
    <citation type="journal article" date="2018" name="Sci. Rep.">
        <title>Genomic signatures of local adaptation to the degree of environmental predictability in rotifers.</title>
        <authorList>
            <person name="Franch-Gras L."/>
            <person name="Hahn C."/>
            <person name="Garcia-Roger E.M."/>
            <person name="Carmona M.J."/>
            <person name="Serra M."/>
            <person name="Gomez A."/>
        </authorList>
    </citation>
    <scope>NUCLEOTIDE SEQUENCE [LARGE SCALE GENOMIC DNA]</scope>
    <source>
        <strain evidence="2">HYR1</strain>
    </source>
</reference>
<feature type="transmembrane region" description="Helical" evidence="1">
    <location>
        <begin position="15"/>
        <end position="36"/>
    </location>
</feature>
<sequence length="117" mass="13732">MLFSINRLGSQGNKIMCYVLMIHGFSLWENTIFVFFSSSKSSDGNKNEKNCTQKIKLFKKKLVAHLMKLDIGNQFQERLAVRVIHRNIGVKTYLIKFENSQNFINVEDTRHRKVIKH</sequence>
<dbReference type="EMBL" id="REGN01001046">
    <property type="protein sequence ID" value="RNA37435.1"/>
    <property type="molecule type" value="Genomic_DNA"/>
</dbReference>
<comment type="caution">
    <text evidence="2">The sequence shown here is derived from an EMBL/GenBank/DDBJ whole genome shotgun (WGS) entry which is preliminary data.</text>
</comment>
<organism evidence="2 3">
    <name type="scientific">Brachionus plicatilis</name>
    <name type="common">Marine rotifer</name>
    <name type="synonym">Brachionus muelleri</name>
    <dbReference type="NCBI Taxonomy" id="10195"/>
    <lineage>
        <taxon>Eukaryota</taxon>
        <taxon>Metazoa</taxon>
        <taxon>Spiralia</taxon>
        <taxon>Gnathifera</taxon>
        <taxon>Rotifera</taxon>
        <taxon>Eurotatoria</taxon>
        <taxon>Monogononta</taxon>
        <taxon>Pseudotrocha</taxon>
        <taxon>Ploima</taxon>
        <taxon>Brachionidae</taxon>
        <taxon>Brachionus</taxon>
    </lineage>
</organism>
<dbReference type="AlphaFoldDB" id="A0A3M7SNZ8"/>
<keyword evidence="1" id="KW-0472">Membrane</keyword>
<gene>
    <name evidence="2" type="ORF">BpHYR1_015832</name>
</gene>
<accession>A0A3M7SNZ8</accession>
<keyword evidence="1" id="KW-0812">Transmembrane</keyword>
<name>A0A3M7SNZ8_BRAPC</name>
<keyword evidence="1" id="KW-1133">Transmembrane helix</keyword>
<dbReference type="Proteomes" id="UP000276133">
    <property type="component" value="Unassembled WGS sequence"/>
</dbReference>
<evidence type="ECO:0000256" key="1">
    <source>
        <dbReference type="SAM" id="Phobius"/>
    </source>
</evidence>
<proteinExistence type="predicted"/>
<evidence type="ECO:0000313" key="3">
    <source>
        <dbReference type="Proteomes" id="UP000276133"/>
    </source>
</evidence>
<keyword evidence="3" id="KW-1185">Reference proteome</keyword>